<evidence type="ECO:0000313" key="3">
    <source>
        <dbReference type="Proteomes" id="UP001172102"/>
    </source>
</evidence>
<dbReference type="Proteomes" id="UP001172102">
    <property type="component" value="Unassembled WGS sequence"/>
</dbReference>
<sequence>MAMLVPASPVSQHLQDSSSIANCNCAEPASSASASSTQKCGFAHVQGTPSWSNRRSTIAQGEADCRRPANLTQLQMQGERPDGCLVSSGIPFAGKPAPNTTASSSIKPFPVESSARGWSRPWKTTATPHETHTISQNLGHVHAIPSGIQNNTTVGIRPRAWIEPNNPIIPRADCQAATRFTFPGAAPGLPQAVPPAERGWCFRMRCTSAQAGQDRQDRQQAASRCVFGKSTEQANGILPAHNSLLKGKQ</sequence>
<keyword evidence="3" id="KW-1185">Reference proteome</keyword>
<organism evidence="2 3">
    <name type="scientific">Lasiosphaeris hirsuta</name>
    <dbReference type="NCBI Taxonomy" id="260670"/>
    <lineage>
        <taxon>Eukaryota</taxon>
        <taxon>Fungi</taxon>
        <taxon>Dikarya</taxon>
        <taxon>Ascomycota</taxon>
        <taxon>Pezizomycotina</taxon>
        <taxon>Sordariomycetes</taxon>
        <taxon>Sordariomycetidae</taxon>
        <taxon>Sordariales</taxon>
        <taxon>Lasiosphaeriaceae</taxon>
        <taxon>Lasiosphaeris</taxon>
    </lineage>
</organism>
<dbReference type="EMBL" id="JAUKUA010000002">
    <property type="protein sequence ID" value="KAK0726040.1"/>
    <property type="molecule type" value="Genomic_DNA"/>
</dbReference>
<feature type="region of interest" description="Disordered" evidence="1">
    <location>
        <begin position="95"/>
        <end position="121"/>
    </location>
</feature>
<dbReference type="AlphaFoldDB" id="A0AA40B1N5"/>
<evidence type="ECO:0000313" key="2">
    <source>
        <dbReference type="EMBL" id="KAK0726040.1"/>
    </source>
</evidence>
<accession>A0AA40B1N5</accession>
<comment type="caution">
    <text evidence="2">The sequence shown here is derived from an EMBL/GenBank/DDBJ whole genome shotgun (WGS) entry which is preliminary data.</text>
</comment>
<proteinExistence type="predicted"/>
<evidence type="ECO:0000256" key="1">
    <source>
        <dbReference type="SAM" id="MobiDB-lite"/>
    </source>
</evidence>
<reference evidence="2" key="1">
    <citation type="submission" date="2023-06" db="EMBL/GenBank/DDBJ databases">
        <title>Genome-scale phylogeny and comparative genomics of the fungal order Sordariales.</title>
        <authorList>
            <consortium name="Lawrence Berkeley National Laboratory"/>
            <person name="Hensen N."/>
            <person name="Bonometti L."/>
            <person name="Westerberg I."/>
            <person name="Brannstrom I.O."/>
            <person name="Guillou S."/>
            <person name="Cros-Aarteil S."/>
            <person name="Calhoun S."/>
            <person name="Haridas S."/>
            <person name="Kuo A."/>
            <person name="Mondo S."/>
            <person name="Pangilinan J."/>
            <person name="Riley R."/>
            <person name="Labutti K."/>
            <person name="Andreopoulos B."/>
            <person name="Lipzen A."/>
            <person name="Chen C."/>
            <person name="Yanf M."/>
            <person name="Daum C."/>
            <person name="Ng V."/>
            <person name="Clum A."/>
            <person name="Steindorff A."/>
            <person name="Ohm R."/>
            <person name="Martin F."/>
            <person name="Silar P."/>
            <person name="Natvig D."/>
            <person name="Lalanne C."/>
            <person name="Gautier V."/>
            <person name="Ament-Velasquez S.L."/>
            <person name="Kruys A."/>
            <person name="Hutchinson M.I."/>
            <person name="Powell A.J."/>
            <person name="Barry K."/>
            <person name="Miller A.N."/>
            <person name="Grigoriev I.V."/>
            <person name="Debuchy R."/>
            <person name="Gladieux P."/>
            <person name="Thoren M.H."/>
            <person name="Johannesson H."/>
        </authorList>
    </citation>
    <scope>NUCLEOTIDE SEQUENCE</scope>
    <source>
        <strain evidence="2">SMH4607-1</strain>
    </source>
</reference>
<gene>
    <name evidence="2" type="ORF">B0H67DRAFT_145892</name>
</gene>
<protein>
    <submittedName>
        <fullName evidence="2">Uncharacterized protein</fullName>
    </submittedName>
</protein>
<name>A0AA40B1N5_9PEZI</name>